<dbReference type="InterPro" id="IPR016024">
    <property type="entry name" value="ARM-type_fold"/>
</dbReference>
<dbReference type="Proteomes" id="UP001219567">
    <property type="component" value="Chromosome 2"/>
</dbReference>
<reference evidence="4 5" key="1">
    <citation type="submission" date="2023-03" db="EMBL/GenBank/DDBJ databases">
        <title>Mating type loci evolution in Malassezia.</title>
        <authorList>
            <person name="Coelho M.A."/>
        </authorList>
    </citation>
    <scope>NUCLEOTIDE SEQUENCE [LARGE SCALE GENOMIC DNA]</scope>
    <source>
        <strain evidence="4 5">CBS 9725</strain>
    </source>
</reference>
<dbReference type="PANTHER" id="PTHR19316:SF18">
    <property type="entry name" value="HSP70-BINDING PROTEIN 1"/>
    <property type="match status" value="1"/>
</dbReference>
<dbReference type="AlphaFoldDB" id="A0AAJ6CHX2"/>
<dbReference type="InterPro" id="IPR013918">
    <property type="entry name" value="Nucleotide_exch_fac_Fes1"/>
</dbReference>
<comment type="similarity">
    <text evidence="1">Belongs to the FES1 family.</text>
</comment>
<dbReference type="PANTHER" id="PTHR19316">
    <property type="entry name" value="PROTEIN FOLDING REGULATOR"/>
    <property type="match status" value="1"/>
</dbReference>
<evidence type="ECO:0000313" key="5">
    <source>
        <dbReference type="Proteomes" id="UP001219567"/>
    </source>
</evidence>
<dbReference type="GO" id="GO:0005783">
    <property type="term" value="C:endoplasmic reticulum"/>
    <property type="evidence" value="ECO:0007669"/>
    <property type="project" value="TreeGrafter"/>
</dbReference>
<dbReference type="Pfam" id="PF08609">
    <property type="entry name" value="Fes1"/>
    <property type="match status" value="1"/>
</dbReference>
<dbReference type="EMBL" id="CP119944">
    <property type="protein sequence ID" value="WFC99253.1"/>
    <property type="molecule type" value="Genomic_DNA"/>
</dbReference>
<dbReference type="InterPro" id="IPR050693">
    <property type="entry name" value="Hsp70_NEF-Inhibitors"/>
</dbReference>
<dbReference type="Gene3D" id="1.25.10.10">
    <property type="entry name" value="Leucine-rich Repeat Variant"/>
    <property type="match status" value="1"/>
</dbReference>
<organism evidence="4 5">
    <name type="scientific">Malassezia yamatoensis</name>
    <dbReference type="NCBI Taxonomy" id="253288"/>
    <lineage>
        <taxon>Eukaryota</taxon>
        <taxon>Fungi</taxon>
        <taxon>Dikarya</taxon>
        <taxon>Basidiomycota</taxon>
        <taxon>Ustilaginomycotina</taxon>
        <taxon>Malasseziomycetes</taxon>
        <taxon>Malasseziales</taxon>
        <taxon>Malasseziaceae</taxon>
        <taxon>Malassezia</taxon>
    </lineage>
</organism>
<dbReference type="SMART" id="SM00185">
    <property type="entry name" value="ARM"/>
    <property type="match status" value="2"/>
</dbReference>
<keyword evidence="5" id="KW-1185">Reference proteome</keyword>
<evidence type="ECO:0000256" key="1">
    <source>
        <dbReference type="ARBA" id="ARBA00011045"/>
    </source>
</evidence>
<dbReference type="SUPFAM" id="SSF48371">
    <property type="entry name" value="ARM repeat"/>
    <property type="match status" value="1"/>
</dbReference>
<accession>A0AAJ6CHX2</accession>
<protein>
    <submittedName>
        <fullName evidence="4">Hsp70 nucleotide exchange factor fes1</fullName>
    </submittedName>
</protein>
<name>A0AAJ6CHX2_9BASI</name>
<evidence type="ECO:0000259" key="3">
    <source>
        <dbReference type="Pfam" id="PF08609"/>
    </source>
</evidence>
<gene>
    <name evidence="4" type="primary">FES1</name>
    <name evidence="4" type="ORF">MYAM1_001997</name>
</gene>
<keyword evidence="2" id="KW-0677">Repeat</keyword>
<dbReference type="InterPro" id="IPR011989">
    <property type="entry name" value="ARM-like"/>
</dbReference>
<dbReference type="GO" id="GO:0000774">
    <property type="term" value="F:adenyl-nucleotide exchange factor activity"/>
    <property type="evidence" value="ECO:0007669"/>
    <property type="project" value="TreeGrafter"/>
</dbReference>
<feature type="domain" description="Nucleotide exchange factor Fes1" evidence="3">
    <location>
        <begin position="8"/>
        <end position="98"/>
    </location>
</feature>
<proteinExistence type="inferred from homology"/>
<evidence type="ECO:0000256" key="2">
    <source>
        <dbReference type="ARBA" id="ARBA00022737"/>
    </source>
</evidence>
<sequence length="377" mass="40842">MAGNRTADELLKWGLEHAPMTEDGQSSVTQVTSEIAAGRRPDLQDPALYNAIMGKSEAQMMQEELGVAVDMSRSETDRLTALDNFEMLIEQVDNANTMESLQMWPVFLKLLQSHEEPEIQVQAAWVVGTATQNNDKAQAVALHHGVLKVLLPLLDAHKPELRSKAVYAISAILGHHPAAVAQFAELGGWDKLNHALADSNLGVRRKVAFLLNQLLIQDPLESSESLDETDTGMRSVPNTQVVAKDNGDANMPPVPLEEGPATKKIKVKHPDVGRALVEHGILDSLITSLLPEGNGSLAVCNGQAVRNDIDYDEKAVQVVLTLTGQHRATLPLPKAKLQQLVQVLRGPPVDQATDSQTFAEELGVDGNSVDTLEKKTG</sequence>
<dbReference type="InterPro" id="IPR000225">
    <property type="entry name" value="Armadillo"/>
</dbReference>
<evidence type="ECO:0000313" key="4">
    <source>
        <dbReference type="EMBL" id="WFC99253.1"/>
    </source>
</evidence>